<feature type="non-terminal residue" evidence="2">
    <location>
        <position position="274"/>
    </location>
</feature>
<sequence>MRLRETYLNNAANVRSGELEATFLNCEEKEDVWKLGLCYLVDGLLMAQESSTKIMMDMLSFVENEEEFFNYLWKRRSYERTFPSLNKDMMHQRENYLQKMKNNKKDKEAKYTVYGFSIALRYWAYEAIPKLTGAFCENLGIKFSRMLSWTSNKTLSMMDCIHVFKIKKLVTKAVLNPREAEKQFYEHIYHDPQQSLASTGVEEEGVDGEEEEENKKEAAEAKRAAEEAGIFHATRNKVEEEPSTDVPQSHKFYLELKIDIAELKANQTELKANQ</sequence>
<dbReference type="AlphaFoldDB" id="A0A2P5BSQ5"/>
<dbReference type="PANTHER" id="PTHR48449:SF1">
    <property type="entry name" value="DUF1985 DOMAIN-CONTAINING PROTEIN"/>
    <property type="match status" value="1"/>
</dbReference>
<evidence type="ECO:0008006" key="4">
    <source>
        <dbReference type="Google" id="ProtNLM"/>
    </source>
</evidence>
<reference evidence="3" key="1">
    <citation type="submission" date="2016-06" db="EMBL/GenBank/DDBJ databases">
        <title>Parallel loss of symbiosis genes in relatives of nitrogen-fixing non-legume Parasponia.</title>
        <authorList>
            <person name="Van Velzen R."/>
            <person name="Holmer R."/>
            <person name="Bu F."/>
            <person name="Rutten L."/>
            <person name="Van Zeijl A."/>
            <person name="Liu W."/>
            <person name="Santuari L."/>
            <person name="Cao Q."/>
            <person name="Sharma T."/>
            <person name="Shen D."/>
            <person name="Roswanjaya Y."/>
            <person name="Wardhani T."/>
            <person name="Kalhor M.S."/>
            <person name="Jansen J."/>
            <person name="Van den Hoogen J."/>
            <person name="Gungor B."/>
            <person name="Hartog M."/>
            <person name="Hontelez J."/>
            <person name="Verver J."/>
            <person name="Yang W.-C."/>
            <person name="Schijlen E."/>
            <person name="Repin R."/>
            <person name="Schilthuizen M."/>
            <person name="Schranz E."/>
            <person name="Heidstra R."/>
            <person name="Miyata K."/>
            <person name="Fedorova E."/>
            <person name="Kohlen W."/>
            <person name="Bisseling T."/>
            <person name="Smit S."/>
            <person name="Geurts R."/>
        </authorList>
    </citation>
    <scope>NUCLEOTIDE SEQUENCE [LARGE SCALE GENOMIC DNA]</scope>
    <source>
        <strain evidence="3">cv. WU1-14</strain>
    </source>
</reference>
<name>A0A2P5BSQ5_PARAD</name>
<dbReference type="PANTHER" id="PTHR48449">
    <property type="entry name" value="DUF1985 DOMAIN-CONTAINING PROTEIN"/>
    <property type="match status" value="1"/>
</dbReference>
<feature type="region of interest" description="Disordered" evidence="1">
    <location>
        <begin position="196"/>
        <end position="247"/>
    </location>
</feature>
<comment type="caution">
    <text evidence="2">The sequence shown here is derived from an EMBL/GenBank/DDBJ whole genome shotgun (WGS) entry which is preliminary data.</text>
</comment>
<organism evidence="2 3">
    <name type="scientific">Parasponia andersonii</name>
    <name type="common">Sponia andersonii</name>
    <dbReference type="NCBI Taxonomy" id="3476"/>
    <lineage>
        <taxon>Eukaryota</taxon>
        <taxon>Viridiplantae</taxon>
        <taxon>Streptophyta</taxon>
        <taxon>Embryophyta</taxon>
        <taxon>Tracheophyta</taxon>
        <taxon>Spermatophyta</taxon>
        <taxon>Magnoliopsida</taxon>
        <taxon>eudicotyledons</taxon>
        <taxon>Gunneridae</taxon>
        <taxon>Pentapetalae</taxon>
        <taxon>rosids</taxon>
        <taxon>fabids</taxon>
        <taxon>Rosales</taxon>
        <taxon>Cannabaceae</taxon>
        <taxon>Parasponia</taxon>
    </lineage>
</organism>
<feature type="compositionally biased region" description="Basic and acidic residues" evidence="1">
    <location>
        <begin position="213"/>
        <end position="226"/>
    </location>
</feature>
<dbReference type="EMBL" id="JXTB01000228">
    <property type="protein sequence ID" value="PON51821.1"/>
    <property type="molecule type" value="Genomic_DNA"/>
</dbReference>
<gene>
    <name evidence="2" type="ORF">PanWU01x14_213910</name>
</gene>
<keyword evidence="3" id="KW-1185">Reference proteome</keyword>
<protein>
    <recommendedName>
        <fullName evidence="4">DUF1985 domain-containing protein</fullName>
    </recommendedName>
</protein>
<evidence type="ECO:0000256" key="1">
    <source>
        <dbReference type="SAM" id="MobiDB-lite"/>
    </source>
</evidence>
<feature type="compositionally biased region" description="Acidic residues" evidence="1">
    <location>
        <begin position="201"/>
        <end position="212"/>
    </location>
</feature>
<accession>A0A2P5BSQ5</accession>
<proteinExistence type="predicted"/>
<evidence type="ECO:0000313" key="3">
    <source>
        <dbReference type="Proteomes" id="UP000237105"/>
    </source>
</evidence>
<dbReference type="Proteomes" id="UP000237105">
    <property type="component" value="Unassembled WGS sequence"/>
</dbReference>
<dbReference type="OrthoDB" id="1930729at2759"/>
<evidence type="ECO:0000313" key="2">
    <source>
        <dbReference type="EMBL" id="PON51821.1"/>
    </source>
</evidence>